<sequence length="258" mass="27869">MDVHIQTPKITPTGMSQLVLTLQYIKQSPNFALFYPNMDGITINIGNLPTTALPLSGQVNWNPYQGLQVISDTGILGVQSPAMGLVHEIAHVIFGHNEAQATAFETRVALDLGEPTRANYGATGSEVRVQNVTQHTDNGQWKALDQGGATKTGATYDGSTNAPNMGLGYIPTPPGFPWTFSPTVTTFSWDIKGNLVDKSHWQLPPDGQQFVPNKFDAEFLEFHLGQEDSATVAALPIELTDAQHDAVQIVGVPESAPY</sequence>
<keyword evidence="2" id="KW-1185">Reference proteome</keyword>
<name>A0ABZ1UT93_9BURK</name>
<gene>
    <name evidence="1" type="ORF">E7V67_012535</name>
</gene>
<proteinExistence type="predicted"/>
<reference evidence="1 2" key="1">
    <citation type="journal article" date="2019" name="Int. J. Syst. Evol. Microbiol.">
        <title>The Draft Whole-Genome Sequence of the Antibiotic Producer Empedobacter haloabium ATCC 31962 Provides Indications for Its Taxonomic Reclassification.</title>
        <authorList>
            <person name="Miess H."/>
            <person name="Arlt P."/>
            <person name="Apel A.K."/>
            <person name="Weber T."/>
            <person name="Nieselt K."/>
            <person name="Hanssen F."/>
            <person name="Czemmel S."/>
            <person name="Nahnsen S."/>
            <person name="Gross H."/>
        </authorList>
    </citation>
    <scope>NUCLEOTIDE SEQUENCE [LARGE SCALE GENOMIC DNA]</scope>
    <source>
        <strain evidence="1 2">ATCC 31962</strain>
    </source>
</reference>
<dbReference type="EMBL" id="CP136508">
    <property type="protein sequence ID" value="WUR15891.1"/>
    <property type="molecule type" value="Genomic_DNA"/>
</dbReference>
<accession>A0ABZ1UT93</accession>
<evidence type="ECO:0000313" key="1">
    <source>
        <dbReference type="EMBL" id="WUR15891.1"/>
    </source>
</evidence>
<evidence type="ECO:0000313" key="2">
    <source>
        <dbReference type="Proteomes" id="UP000321323"/>
    </source>
</evidence>
<protein>
    <submittedName>
        <fullName evidence="1">Uncharacterized protein</fullName>
    </submittedName>
</protein>
<organism evidence="1 2">
    <name type="scientific">[Empedobacter] haloabium</name>
    <dbReference type="NCBI Taxonomy" id="592317"/>
    <lineage>
        <taxon>Bacteria</taxon>
        <taxon>Pseudomonadati</taxon>
        <taxon>Pseudomonadota</taxon>
        <taxon>Betaproteobacteria</taxon>
        <taxon>Burkholderiales</taxon>
        <taxon>Oxalobacteraceae</taxon>
        <taxon>Telluria group</taxon>
        <taxon>Telluria group incertae sedis</taxon>
    </lineage>
</organism>
<dbReference type="Proteomes" id="UP000321323">
    <property type="component" value="Chromosome"/>
</dbReference>